<dbReference type="Proteomes" id="UP000053660">
    <property type="component" value="Unassembled WGS sequence"/>
</dbReference>
<evidence type="ECO:0000313" key="1">
    <source>
        <dbReference type="EMBL" id="KHJ90280.1"/>
    </source>
</evidence>
<evidence type="ECO:0008006" key="3">
    <source>
        <dbReference type="Google" id="ProtNLM"/>
    </source>
</evidence>
<name>A0A0B1T4F5_OESDE</name>
<dbReference type="AlphaFoldDB" id="A0A0B1T4F5"/>
<organism evidence="1 2">
    <name type="scientific">Oesophagostomum dentatum</name>
    <name type="common">Nodular worm</name>
    <dbReference type="NCBI Taxonomy" id="61180"/>
    <lineage>
        <taxon>Eukaryota</taxon>
        <taxon>Metazoa</taxon>
        <taxon>Ecdysozoa</taxon>
        <taxon>Nematoda</taxon>
        <taxon>Chromadorea</taxon>
        <taxon>Rhabditida</taxon>
        <taxon>Rhabditina</taxon>
        <taxon>Rhabditomorpha</taxon>
        <taxon>Strongyloidea</taxon>
        <taxon>Strongylidae</taxon>
        <taxon>Oesophagostomum</taxon>
    </lineage>
</organism>
<proteinExistence type="predicted"/>
<dbReference type="EMBL" id="KN553195">
    <property type="protein sequence ID" value="KHJ90280.1"/>
    <property type="molecule type" value="Genomic_DNA"/>
</dbReference>
<gene>
    <name evidence="1" type="ORF">OESDEN_09877</name>
</gene>
<accession>A0A0B1T4F5</accession>
<dbReference type="Gene3D" id="3.40.33.10">
    <property type="entry name" value="CAP"/>
    <property type="match status" value="1"/>
</dbReference>
<dbReference type="InterPro" id="IPR035940">
    <property type="entry name" value="CAP_sf"/>
</dbReference>
<evidence type="ECO:0000313" key="2">
    <source>
        <dbReference type="Proteomes" id="UP000053660"/>
    </source>
</evidence>
<dbReference type="OrthoDB" id="10693855at2759"/>
<sequence length="187" mass="20539">MKGPNPQLSAVVFSHLTTRTFCRSARNSSIPLNGCIIIALMVLIVLPNELNAGPSCELLEEAELVVTAAHNKLRREAAQKSLDKKKYGPLKGSKSLFKLTYDCEHEDLAEGLINQDCTHNPLNDQGKAENFLSMNVPNDPTSDGTELGSRLKSAVDTWANIPSPLDADAIYRDSSVASFANVRFYYR</sequence>
<reference evidence="1 2" key="1">
    <citation type="submission" date="2014-03" db="EMBL/GenBank/DDBJ databases">
        <title>Draft genome of the hookworm Oesophagostomum dentatum.</title>
        <authorList>
            <person name="Mitreva M."/>
        </authorList>
    </citation>
    <scope>NUCLEOTIDE SEQUENCE [LARGE SCALE GENOMIC DNA]</scope>
    <source>
        <strain evidence="1 2">OD-Hann</strain>
    </source>
</reference>
<keyword evidence="2" id="KW-1185">Reference proteome</keyword>
<dbReference type="SUPFAM" id="SSF55797">
    <property type="entry name" value="PR-1-like"/>
    <property type="match status" value="1"/>
</dbReference>
<protein>
    <recommendedName>
        <fullName evidence="3">SCP domain-containing protein</fullName>
    </recommendedName>
</protein>